<sequence>MFEGALKGTANLDPRPTPEGTADAVHRLTRMLAHPISISADAVADSALRARQAASGSTELRCDVCDSAIDGEPAGRGLYMWSRGDELRFEEPALCGGCAVAIGMTALSAWNAEEEEG</sequence>
<feature type="region of interest" description="Disordered" evidence="1">
    <location>
        <begin position="1"/>
        <end position="21"/>
    </location>
</feature>
<evidence type="ECO:0000313" key="3">
    <source>
        <dbReference type="Proteomes" id="UP000295781"/>
    </source>
</evidence>
<evidence type="ECO:0000313" key="2">
    <source>
        <dbReference type="EMBL" id="AUX19979.1"/>
    </source>
</evidence>
<reference evidence="2 3" key="1">
    <citation type="submission" date="2015-09" db="EMBL/GenBank/DDBJ databases">
        <title>Sorangium comparison.</title>
        <authorList>
            <person name="Zaburannyi N."/>
            <person name="Bunk B."/>
            <person name="Overmann J."/>
            <person name="Mueller R."/>
        </authorList>
    </citation>
    <scope>NUCLEOTIDE SEQUENCE [LARGE SCALE GENOMIC DNA]</scope>
    <source>
        <strain evidence="2 3">So ceGT47</strain>
    </source>
</reference>
<dbReference type="Proteomes" id="UP000295781">
    <property type="component" value="Chromosome"/>
</dbReference>
<organism evidence="2 3">
    <name type="scientific">Sorangium cellulosum</name>
    <name type="common">Polyangium cellulosum</name>
    <dbReference type="NCBI Taxonomy" id="56"/>
    <lineage>
        <taxon>Bacteria</taxon>
        <taxon>Pseudomonadati</taxon>
        <taxon>Myxococcota</taxon>
        <taxon>Polyangia</taxon>
        <taxon>Polyangiales</taxon>
        <taxon>Polyangiaceae</taxon>
        <taxon>Sorangium</taxon>
    </lineage>
</organism>
<dbReference type="EMBL" id="CP012670">
    <property type="protein sequence ID" value="AUX19979.1"/>
    <property type="molecule type" value="Genomic_DNA"/>
</dbReference>
<accession>A0A4P2PTL6</accession>
<protein>
    <submittedName>
        <fullName evidence="2">Uncharacterized protein</fullName>
    </submittedName>
</protein>
<name>A0A4P2PTL6_SORCE</name>
<gene>
    <name evidence="2" type="ORF">SOCEGT47_004360</name>
</gene>
<proteinExistence type="predicted"/>
<evidence type="ECO:0000256" key="1">
    <source>
        <dbReference type="SAM" id="MobiDB-lite"/>
    </source>
</evidence>
<dbReference type="AlphaFoldDB" id="A0A4P2PTL6"/>